<dbReference type="InterPro" id="IPR036390">
    <property type="entry name" value="WH_DNA-bd_sf"/>
</dbReference>
<dbReference type="Gene3D" id="1.10.10.10">
    <property type="entry name" value="Winged helix-like DNA-binding domain superfamily/Winged helix DNA-binding domain"/>
    <property type="match status" value="2"/>
</dbReference>
<dbReference type="RefSeq" id="WP_393971871.1">
    <property type="nucleotide sequence ID" value="NZ_CP133772.1"/>
</dbReference>
<evidence type="ECO:0000313" key="6">
    <source>
        <dbReference type="Proteomes" id="UP001451606"/>
    </source>
</evidence>
<dbReference type="EMBL" id="CP133772">
    <property type="protein sequence ID" value="WYX99912.1"/>
    <property type="molecule type" value="Genomic_DNA"/>
</dbReference>
<dbReference type="Pfam" id="PF04079">
    <property type="entry name" value="SMC_ScpB"/>
    <property type="match status" value="1"/>
</dbReference>
<organism evidence="5 6">
    <name type="scientific">Oxyplasma meridianum</name>
    <dbReference type="NCBI Taxonomy" id="3073602"/>
    <lineage>
        <taxon>Archaea</taxon>
        <taxon>Methanobacteriati</taxon>
        <taxon>Thermoplasmatota</taxon>
        <taxon>Thermoplasmata</taxon>
        <taxon>Thermoplasmatales</taxon>
        <taxon>Thermoplasmataceae</taxon>
        <taxon>Oxyplasma</taxon>
    </lineage>
</organism>
<dbReference type="InterPro" id="IPR005234">
    <property type="entry name" value="ScpB_csome_segregation"/>
</dbReference>
<keyword evidence="1" id="KW-0963">Cytoplasm</keyword>
<reference evidence="5 6" key="1">
    <citation type="submission" date="2023-09" db="EMBL/GenBank/DDBJ databases">
        <authorList>
            <person name="Golyshina O.V."/>
            <person name="Lunev E.A."/>
            <person name="Bargiela R."/>
            <person name="Gaines M.C."/>
            <person name="Daum B."/>
            <person name="Bale N.J."/>
            <person name="Koenen M."/>
            <person name="Sinninghe Damst J.S."/>
            <person name="Yakimov M."/>
            <person name="Golyshin P.N."/>
        </authorList>
    </citation>
    <scope>NUCLEOTIDE SEQUENCE [LARGE SCALE GENOMIC DNA]</scope>
    <source>
        <strain evidence="5 6">M1</strain>
    </source>
</reference>
<dbReference type="InterPro" id="IPR036388">
    <property type="entry name" value="WH-like_DNA-bd_sf"/>
</dbReference>
<evidence type="ECO:0000256" key="1">
    <source>
        <dbReference type="ARBA" id="ARBA00022490"/>
    </source>
</evidence>
<accession>A0AAX4NFG5</accession>
<dbReference type="KEGG" id="omr:OXIME_000458"/>
<dbReference type="PANTHER" id="PTHR34298">
    <property type="entry name" value="SEGREGATION AND CONDENSATION PROTEIN B"/>
    <property type="match status" value="1"/>
</dbReference>
<gene>
    <name evidence="5" type="ORF">OXIME_000458</name>
</gene>
<keyword evidence="4" id="KW-0131">Cell cycle</keyword>
<keyword evidence="6" id="KW-1185">Reference proteome</keyword>
<keyword evidence="2" id="KW-0132">Cell division</keyword>
<protein>
    <submittedName>
        <fullName evidence="5">SMC-Scp complex subunit ScpB</fullName>
    </submittedName>
</protein>
<evidence type="ECO:0000256" key="2">
    <source>
        <dbReference type="ARBA" id="ARBA00022618"/>
    </source>
</evidence>
<dbReference type="Proteomes" id="UP001451606">
    <property type="component" value="Chromosome"/>
</dbReference>
<dbReference type="SUPFAM" id="SSF46785">
    <property type="entry name" value="Winged helix' DNA-binding domain"/>
    <property type="match status" value="2"/>
</dbReference>
<proteinExistence type="predicted"/>
<evidence type="ECO:0000256" key="3">
    <source>
        <dbReference type="ARBA" id="ARBA00022829"/>
    </source>
</evidence>
<dbReference type="AlphaFoldDB" id="A0AAX4NFG5"/>
<dbReference type="GO" id="GO:0051304">
    <property type="term" value="P:chromosome separation"/>
    <property type="evidence" value="ECO:0007669"/>
    <property type="project" value="InterPro"/>
</dbReference>
<dbReference type="GeneID" id="95967185"/>
<keyword evidence="3" id="KW-0159">Chromosome partition</keyword>
<evidence type="ECO:0000256" key="4">
    <source>
        <dbReference type="ARBA" id="ARBA00023306"/>
    </source>
</evidence>
<name>A0AAX4NFG5_9ARCH</name>
<sequence>MDIKNKVETLLFSSPVPLSLGDISELLETPKEETSKILRSLIREYEKRQGAIEIAKLGKKYRIQLRHEYSELADMVAERELNRDQLRVLGFIVARNRTNRTDLRERFGSRYEFITDTLVDKKFITVKRDGNADIFTVTKKFFTYFNVDKKKLEELRLNNGEGLNNGN</sequence>
<dbReference type="PANTHER" id="PTHR34298:SF2">
    <property type="entry name" value="SEGREGATION AND CONDENSATION PROTEIN B"/>
    <property type="match status" value="1"/>
</dbReference>
<dbReference type="GO" id="GO:0051301">
    <property type="term" value="P:cell division"/>
    <property type="evidence" value="ECO:0007669"/>
    <property type="project" value="UniProtKB-KW"/>
</dbReference>
<evidence type="ECO:0000313" key="5">
    <source>
        <dbReference type="EMBL" id="WYX99912.1"/>
    </source>
</evidence>